<proteinExistence type="predicted"/>
<reference evidence="2" key="1">
    <citation type="submission" date="2020-05" db="EMBL/GenBank/DDBJ databases">
        <authorList>
            <person name="Chiriac C."/>
            <person name="Salcher M."/>
            <person name="Ghai R."/>
            <person name="Kavagutti S V."/>
        </authorList>
    </citation>
    <scope>NUCLEOTIDE SEQUENCE</scope>
</reference>
<evidence type="ECO:0000313" key="2">
    <source>
        <dbReference type="EMBL" id="CAB4345457.1"/>
    </source>
</evidence>
<dbReference type="PROSITE" id="PS50835">
    <property type="entry name" value="IG_LIKE"/>
    <property type="match status" value="1"/>
</dbReference>
<dbReference type="InterPro" id="IPR007110">
    <property type="entry name" value="Ig-like_dom"/>
</dbReference>
<name>A0A6J5ZX84_9ZZZZ</name>
<evidence type="ECO:0000259" key="1">
    <source>
        <dbReference type="PROSITE" id="PS50835"/>
    </source>
</evidence>
<accession>A0A6J5ZX84</accession>
<protein>
    <submittedName>
        <fullName evidence="2">Unannotated protein</fullName>
    </submittedName>
</protein>
<organism evidence="2">
    <name type="scientific">freshwater metagenome</name>
    <dbReference type="NCBI Taxonomy" id="449393"/>
    <lineage>
        <taxon>unclassified sequences</taxon>
        <taxon>metagenomes</taxon>
        <taxon>ecological metagenomes</taxon>
    </lineage>
</organism>
<sequence>MLAAAAAAAAAASSASAAEAPAMTACPATYQVLQQSRVGKVSFPARAYDLATTEGFSCDEAASQFTEFQRAWTAKLPGGWKPASKPTGFVSPTGARFSVKRSAAVLTSPPGFGCPYLSVAHSGRVGGVLIATGRYRVQRSSTALSCGAAGREFFALLYGTSDPDGTWRTDAVSDATTRFTRGSLSFTARRVFAATEGAGTFPSRGEYRCGPFFTVGNDDPIGSRFTVKKGRYSITTFGSTDCPKAVQILPTLLGKRSGVLPAPWRLRRETGSFVRSASGSSGFRLAPYPGG</sequence>
<feature type="domain" description="Ig-like" evidence="1">
    <location>
        <begin position="115"/>
        <end position="209"/>
    </location>
</feature>
<gene>
    <name evidence="2" type="ORF">UFOPK3547_01105</name>
</gene>
<dbReference type="EMBL" id="CAESAN010000090">
    <property type="protein sequence ID" value="CAB4345457.1"/>
    <property type="molecule type" value="Genomic_DNA"/>
</dbReference>
<dbReference type="AlphaFoldDB" id="A0A6J5ZX84"/>